<dbReference type="Pfam" id="PF01504">
    <property type="entry name" value="PIP5K"/>
    <property type="match status" value="1"/>
</dbReference>
<evidence type="ECO:0000256" key="6">
    <source>
        <dbReference type="ARBA" id="ARBA00023464"/>
    </source>
</evidence>
<dbReference type="FunFam" id="3.50.7.10:FF:000007">
    <property type="entry name" value="1-phosphatidylinositol 3-phosphate 5-kinase isoform X1"/>
    <property type="match status" value="1"/>
</dbReference>
<keyword evidence="3 8" id="KW-0547">Nucleotide-binding</keyword>
<dbReference type="InterPro" id="IPR044769">
    <property type="entry name" value="PIKfyve_PIPKc"/>
</dbReference>
<feature type="compositionally biased region" description="Polar residues" evidence="9">
    <location>
        <begin position="166"/>
        <end position="182"/>
    </location>
</feature>
<dbReference type="SMART" id="SM00330">
    <property type="entry name" value="PIPKc"/>
    <property type="match status" value="1"/>
</dbReference>
<dbReference type="CDD" id="cd17300">
    <property type="entry name" value="PIPKc_PIKfyve"/>
    <property type="match status" value="1"/>
</dbReference>
<reference evidence="11" key="1">
    <citation type="journal article" date="2023" name="Nat. Commun.">
        <title>Diploid and tetraploid genomes of Acorus and the evolution of monocots.</title>
        <authorList>
            <person name="Ma L."/>
            <person name="Liu K.W."/>
            <person name="Li Z."/>
            <person name="Hsiao Y.Y."/>
            <person name="Qi Y."/>
            <person name="Fu T."/>
            <person name="Tang G.D."/>
            <person name="Zhang D."/>
            <person name="Sun W.H."/>
            <person name="Liu D.K."/>
            <person name="Li Y."/>
            <person name="Chen G.Z."/>
            <person name="Liu X.D."/>
            <person name="Liao X.Y."/>
            <person name="Jiang Y.T."/>
            <person name="Yu X."/>
            <person name="Hao Y."/>
            <person name="Huang J."/>
            <person name="Zhao X.W."/>
            <person name="Ke S."/>
            <person name="Chen Y.Y."/>
            <person name="Wu W.L."/>
            <person name="Hsu J.L."/>
            <person name="Lin Y.F."/>
            <person name="Huang M.D."/>
            <person name="Li C.Y."/>
            <person name="Huang L."/>
            <person name="Wang Z.W."/>
            <person name="Zhao X."/>
            <person name="Zhong W.Y."/>
            <person name="Peng D.H."/>
            <person name="Ahmad S."/>
            <person name="Lan S."/>
            <person name="Zhang J.S."/>
            <person name="Tsai W.C."/>
            <person name="Van de Peer Y."/>
            <person name="Liu Z.J."/>
        </authorList>
    </citation>
    <scope>NUCLEOTIDE SEQUENCE</scope>
    <source>
        <strain evidence="11">SCP</strain>
    </source>
</reference>
<dbReference type="FunFam" id="3.30.800.10:FF:000010">
    <property type="entry name" value="Putative 1-phosphatidylinositol-3-phosphate 5-kinase FAB1C"/>
    <property type="match status" value="1"/>
</dbReference>
<evidence type="ECO:0000256" key="4">
    <source>
        <dbReference type="ARBA" id="ARBA00022777"/>
    </source>
</evidence>
<dbReference type="Proteomes" id="UP001179952">
    <property type="component" value="Unassembled WGS sequence"/>
</dbReference>
<evidence type="ECO:0000313" key="12">
    <source>
        <dbReference type="Proteomes" id="UP001179952"/>
    </source>
</evidence>
<gene>
    <name evidence="11" type="ORF">QJS04_geneDACA020855</name>
</gene>
<protein>
    <recommendedName>
        <fullName evidence="1">1-phosphatidylinositol-3-phosphate 5-kinase</fullName>
        <ecNumber evidence="1">2.7.1.150</ecNumber>
    </recommendedName>
    <alternativeName>
        <fullName evidence="7">Phosphatidylinositol 3-phosphate 5-kinase type III</fullName>
    </alternativeName>
</protein>
<proteinExistence type="predicted"/>
<evidence type="ECO:0000256" key="1">
    <source>
        <dbReference type="ARBA" id="ARBA00012009"/>
    </source>
</evidence>
<dbReference type="EC" id="2.7.1.150" evidence="1"/>
<sequence>MQEIEHLKMAVAKVEAHRPNVLLVEKSVSSYAQKYLLEKEISFVLNVKRPLLERIAKCTGANISPSIDSIASARLGQCEIFRLEKVSENHPGDPLKKKKTLMFFEGCPRRLGCTVILRGTCLEELKKVKHVVQYASFAAYHLLLETSFLADEGATFPRTQLKTPYSASERATTLDNTTSTVPGSDICNPRPPKIDDTSRANGEHDGPEMTCSFPSQDALDMPDGREGINCELEIRESFSGCLSSVQLRSLHPSPACTQDSVSCNTLISDVENNAKHEVTENILQEEGISGYDRQPRVLYEKENTAVFDNNLIPGECFSNDNHQSILVSLSSRCVLKGIVCQRAQLLRIKFYGSFDKPLGRYLRDDLFDQAWCCDSCQEPVEAHVKCYTHQHGSVTINVRRLPSLKLPGECEGRIWMWHRCLKCTHEDGVPPATRRVVMSNAARGLSFGKFLELSFSNHATANRIASCGHSLQRDCLRFYGFGSMVAFFRYSPTDILSVHLPPSLLKFNSHKEEEWVMKELTEISNKMNSLYAEIFDALHSLDQKSATASYESSKATDFHDTIMELKDLLKNERNKYEGLLQPVAIKYWEPVQSTMDILELNRLRLSLLIDSHIWSHRLYLVDSSLKSKTLMSKLDLFFLDSAANKMQDLNGSFGDDGKLEYPSDEASALSLTSCGDSKIRSLLKELEEFDISTSEGNASKPLRMASYTWSVEGYVNPENFDLDSTNLHKSEGLIENTSMMVLPSPASNLSDKIDSAWTGMAPLSKTEFVHEKLMSGHETNSAGLFLNHMGHPHHKKIMSPIRVYSFDSAPKQEERDQRGFPSASLHLSSVKSFDFRGGLGTSSINLISKMRRAYSETSSIETQNLISSSSHILRDGARLLLPQGHKNLVITVHDNEPSSVICYALSSKEYVDFVTCRVDMHPRRKENQGNKEKHTGSPSISSVQESNSLLDLDGILYRYNGSGKVLSSKGTLIPELKETHFRVAFDDETSFHAARSQFSVTCYFAKQFDALRKKCCPNEIDFIRSLSRCRKWGAQGGKSNVYFAKSLDERFIIKQVTKTELESFEEFSTEYFKYVTETINSGSPTCLAKILGVYQVTVKHLKGGGREVKMDLMVMENLFYKRSISRIYDLKGSSRSRYNSDTTGNNKVMLDVNLLETLRTKPIFLGTKAKRRLERAVWNDTSFLASVDVMDYSLLVGLDEERKELIIGIIDFMRQYTWDKHLETWVKASGILGGPKNETPTIISPKQYKKRFRKAMSTYFLAVPDQWPS</sequence>
<evidence type="ECO:0000313" key="11">
    <source>
        <dbReference type="EMBL" id="KAK1277607.1"/>
    </source>
</evidence>
<feature type="compositionally biased region" description="Basic and acidic residues" evidence="9">
    <location>
        <begin position="192"/>
        <end position="207"/>
    </location>
</feature>
<evidence type="ECO:0000256" key="8">
    <source>
        <dbReference type="PROSITE-ProRule" id="PRU00781"/>
    </source>
</evidence>
<feature type="region of interest" description="Disordered" evidence="9">
    <location>
        <begin position="922"/>
        <end position="944"/>
    </location>
</feature>
<dbReference type="InterPro" id="IPR002423">
    <property type="entry name" value="Cpn60/GroEL/TCP-1"/>
</dbReference>
<organism evidence="11 12">
    <name type="scientific">Acorus gramineus</name>
    <name type="common">Dwarf sweet flag</name>
    <dbReference type="NCBI Taxonomy" id="55184"/>
    <lineage>
        <taxon>Eukaryota</taxon>
        <taxon>Viridiplantae</taxon>
        <taxon>Streptophyta</taxon>
        <taxon>Embryophyta</taxon>
        <taxon>Tracheophyta</taxon>
        <taxon>Spermatophyta</taxon>
        <taxon>Magnoliopsida</taxon>
        <taxon>Liliopsida</taxon>
        <taxon>Acoraceae</taxon>
        <taxon>Acorus</taxon>
    </lineage>
</organism>
<evidence type="ECO:0000256" key="9">
    <source>
        <dbReference type="SAM" id="MobiDB-lite"/>
    </source>
</evidence>
<keyword evidence="2 8" id="KW-0808">Transferase</keyword>
<dbReference type="PANTHER" id="PTHR45748:SF14">
    <property type="entry name" value="1-PHOSPHATIDYLINOSITOL-3-PHOSPHATE 5-KINASE FAB1C-RELATED"/>
    <property type="match status" value="1"/>
</dbReference>
<comment type="subunit">
    <text evidence="6">Component of the PI(3,5)P2 regulatory complex at least composed of ATG18, SAC/FIG4, FAB1 and VAC14.</text>
</comment>
<evidence type="ECO:0000256" key="7">
    <source>
        <dbReference type="ARBA" id="ARBA00077223"/>
    </source>
</evidence>
<evidence type="ECO:0000256" key="3">
    <source>
        <dbReference type="ARBA" id="ARBA00022741"/>
    </source>
</evidence>
<evidence type="ECO:0000256" key="2">
    <source>
        <dbReference type="ARBA" id="ARBA00022679"/>
    </source>
</evidence>
<keyword evidence="5 8" id="KW-0067">ATP-binding</keyword>
<dbReference type="SUPFAM" id="SSF56104">
    <property type="entry name" value="SAICAR synthase-like"/>
    <property type="match status" value="1"/>
</dbReference>
<dbReference type="Pfam" id="PF00118">
    <property type="entry name" value="Cpn60_TCP1"/>
    <property type="match status" value="1"/>
</dbReference>
<dbReference type="Gene3D" id="3.50.7.10">
    <property type="entry name" value="GroEL"/>
    <property type="match status" value="1"/>
</dbReference>
<dbReference type="EMBL" id="JAUJYN010000002">
    <property type="protein sequence ID" value="KAK1277607.1"/>
    <property type="molecule type" value="Genomic_DNA"/>
</dbReference>
<keyword evidence="12" id="KW-1185">Reference proteome</keyword>
<evidence type="ECO:0000259" key="10">
    <source>
        <dbReference type="PROSITE" id="PS51455"/>
    </source>
</evidence>
<keyword evidence="4 8" id="KW-0418">Kinase</keyword>
<dbReference type="SUPFAM" id="SSF52029">
    <property type="entry name" value="GroEL apical domain-like"/>
    <property type="match status" value="1"/>
</dbReference>
<reference evidence="11" key="2">
    <citation type="submission" date="2023-06" db="EMBL/GenBank/DDBJ databases">
        <authorList>
            <person name="Ma L."/>
            <person name="Liu K.-W."/>
            <person name="Li Z."/>
            <person name="Hsiao Y.-Y."/>
            <person name="Qi Y."/>
            <person name="Fu T."/>
            <person name="Tang G."/>
            <person name="Zhang D."/>
            <person name="Sun W.-H."/>
            <person name="Liu D.-K."/>
            <person name="Li Y."/>
            <person name="Chen G.-Z."/>
            <person name="Liu X.-D."/>
            <person name="Liao X.-Y."/>
            <person name="Jiang Y.-T."/>
            <person name="Yu X."/>
            <person name="Hao Y."/>
            <person name="Huang J."/>
            <person name="Zhao X.-W."/>
            <person name="Ke S."/>
            <person name="Chen Y.-Y."/>
            <person name="Wu W.-L."/>
            <person name="Hsu J.-L."/>
            <person name="Lin Y.-F."/>
            <person name="Huang M.-D."/>
            <person name="Li C.-Y."/>
            <person name="Huang L."/>
            <person name="Wang Z.-W."/>
            <person name="Zhao X."/>
            <person name="Zhong W.-Y."/>
            <person name="Peng D.-H."/>
            <person name="Ahmad S."/>
            <person name="Lan S."/>
            <person name="Zhang J.-S."/>
            <person name="Tsai W.-C."/>
            <person name="Van De Peer Y."/>
            <person name="Liu Z.-J."/>
        </authorList>
    </citation>
    <scope>NUCLEOTIDE SEQUENCE</scope>
    <source>
        <strain evidence="11">SCP</strain>
        <tissue evidence="11">Leaves</tissue>
    </source>
</reference>
<dbReference type="PANTHER" id="PTHR45748">
    <property type="entry name" value="1-PHOSPHATIDYLINOSITOL 3-PHOSPHATE 5-KINASE-RELATED"/>
    <property type="match status" value="1"/>
</dbReference>
<feature type="compositionally biased region" description="Basic and acidic residues" evidence="9">
    <location>
        <begin position="922"/>
        <end position="935"/>
    </location>
</feature>
<dbReference type="AlphaFoldDB" id="A0AAV9BMJ7"/>
<accession>A0AAV9BMJ7</accession>
<comment type="caution">
    <text evidence="11">The sequence shown here is derived from an EMBL/GenBank/DDBJ whole genome shotgun (WGS) entry which is preliminary data.</text>
</comment>
<name>A0AAV9BMJ7_ACOGR</name>
<dbReference type="GO" id="GO:0000285">
    <property type="term" value="F:1-phosphatidylinositol-3-phosphate 5-kinase activity"/>
    <property type="evidence" value="ECO:0007669"/>
    <property type="project" value="UniProtKB-EC"/>
</dbReference>
<feature type="region of interest" description="Disordered" evidence="9">
    <location>
        <begin position="166"/>
        <end position="208"/>
    </location>
</feature>
<dbReference type="Gene3D" id="3.30.810.10">
    <property type="entry name" value="2-Layer Sandwich"/>
    <property type="match status" value="1"/>
</dbReference>
<dbReference type="GO" id="GO:0005524">
    <property type="term" value="F:ATP binding"/>
    <property type="evidence" value="ECO:0007669"/>
    <property type="project" value="UniProtKB-UniRule"/>
</dbReference>
<dbReference type="InterPro" id="IPR027409">
    <property type="entry name" value="GroEL-like_apical_dom_sf"/>
</dbReference>
<dbReference type="PROSITE" id="PS51455">
    <property type="entry name" value="PIPK"/>
    <property type="match status" value="1"/>
</dbReference>
<evidence type="ECO:0000256" key="5">
    <source>
        <dbReference type="ARBA" id="ARBA00022840"/>
    </source>
</evidence>
<dbReference type="GO" id="GO:0046854">
    <property type="term" value="P:phosphatidylinositol phosphate biosynthetic process"/>
    <property type="evidence" value="ECO:0007669"/>
    <property type="project" value="TreeGrafter"/>
</dbReference>
<dbReference type="GO" id="GO:0010008">
    <property type="term" value="C:endosome membrane"/>
    <property type="evidence" value="ECO:0007669"/>
    <property type="project" value="TreeGrafter"/>
</dbReference>
<dbReference type="FunFam" id="3.30.810.10:FF:000001">
    <property type="entry name" value="1-phosphatidylinositol 3-phosphate 5-kinase FAB1"/>
    <property type="match status" value="1"/>
</dbReference>
<dbReference type="InterPro" id="IPR002498">
    <property type="entry name" value="PInositol-4-P-4/5-kinase_core"/>
</dbReference>
<dbReference type="InterPro" id="IPR027483">
    <property type="entry name" value="PInositol-4-P-4/5-kinase_C_sf"/>
</dbReference>
<dbReference type="InterPro" id="IPR027484">
    <property type="entry name" value="PInositol-4-P-5-kinase_N"/>
</dbReference>
<dbReference type="Gene3D" id="3.30.800.10">
    <property type="entry name" value="Phosphatidylinositol Phosphate Kinase II Beta"/>
    <property type="match status" value="1"/>
</dbReference>
<feature type="domain" description="PIPK" evidence="10">
    <location>
        <begin position="935"/>
        <end position="1260"/>
    </location>
</feature>